<comment type="subcellular location">
    <subcellularLocation>
        <location evidence="1">Cell membrane</location>
        <topology evidence="1">Multi-pass membrane protein</topology>
    </subcellularLocation>
</comment>
<dbReference type="InterPro" id="IPR024528">
    <property type="entry name" value="ThrE_2"/>
</dbReference>
<dbReference type="AlphaFoldDB" id="A0A6H9XAR1"/>
<dbReference type="InterPro" id="IPR050539">
    <property type="entry name" value="ThrE_Dicarb/AminoAcid_Exp"/>
</dbReference>
<dbReference type="EMBL" id="UARK01000011">
    <property type="protein sequence ID" value="SPW28481.1"/>
    <property type="molecule type" value="Genomic_DNA"/>
</dbReference>
<reference evidence="10 11" key="1">
    <citation type="submission" date="2018-06" db="EMBL/GenBank/DDBJ databases">
        <authorList>
            <consortium name="Pathogen Informatics"/>
            <person name="Doyle S."/>
        </authorList>
    </citation>
    <scope>NUCLEOTIDE SEQUENCE [LARGE SCALE GENOMIC DNA]</scope>
    <source>
        <strain evidence="10 11">NCTC10254</strain>
    </source>
</reference>
<evidence type="ECO:0000313" key="11">
    <source>
        <dbReference type="Proteomes" id="UP000249886"/>
    </source>
</evidence>
<evidence type="ECO:0000259" key="8">
    <source>
        <dbReference type="Pfam" id="PF06738"/>
    </source>
</evidence>
<feature type="transmembrane region" description="Helical" evidence="7">
    <location>
        <begin position="384"/>
        <end position="402"/>
    </location>
</feature>
<dbReference type="InterPro" id="IPR010619">
    <property type="entry name" value="ThrE-like_N"/>
</dbReference>
<evidence type="ECO:0000256" key="6">
    <source>
        <dbReference type="ARBA" id="ARBA00034125"/>
    </source>
</evidence>
<sequence length="468" mass="49045">MFGRRKAMPQATVDVATSPPLAPIAPVDLTSHEQVSAVLGVAAGIGQVLIAAGTTNFDAKNQVVAVTEAYGLFHCHVDLTYTRIRLFSYVADSRRNPVTVVRVMPAPVQDFLRLRRVDTLIRDILSGRASLVDAQARLNAIITAPPSLGLVGVVCSWMVLGGAVTLLLGGDVWAATTSTVASGLVIWLAAVLGRRGLPLFFQNVAGGFCAAVFASAVYHAGLMVGLLLRPSMVIATSIIALLAGLTLVQAIHNGVSFAPVTGNARFFDTMLITGGVVAGVAIGIEVSVLLHVPLPPMETIAAPNLASATIRVLGGAVASAAFARACYADWLSVGVSGLTALVGSSVFYFMLLPTVLDDVMAMALTATLIGLIGGLLARRYQVPPLIVAIAGVTPLLPGLAIYRGMYGMLHHQLTVGLSNLTIAMSTAMALSAGVVFGEWIARKIRRPRGLGKYMRLYRILGRRSGVFN</sequence>
<feature type="transmembrane region" description="Helical" evidence="7">
    <location>
        <begin position="232"/>
        <end position="251"/>
    </location>
</feature>
<feature type="transmembrane region" description="Helical" evidence="7">
    <location>
        <begin position="172"/>
        <end position="192"/>
    </location>
</feature>
<evidence type="ECO:0000259" key="9">
    <source>
        <dbReference type="Pfam" id="PF12821"/>
    </source>
</evidence>
<keyword evidence="2" id="KW-1003">Cell membrane</keyword>
<keyword evidence="3 7" id="KW-0812">Transmembrane</keyword>
<feature type="transmembrane region" description="Helical" evidence="7">
    <location>
        <begin position="271"/>
        <end position="294"/>
    </location>
</feature>
<feature type="domain" description="Threonine/serine exporter-like N-terminal" evidence="8">
    <location>
        <begin position="43"/>
        <end position="286"/>
    </location>
</feature>
<proteinExistence type="inferred from homology"/>
<evidence type="ECO:0000256" key="5">
    <source>
        <dbReference type="ARBA" id="ARBA00023136"/>
    </source>
</evidence>
<dbReference type="GO" id="GO:0022857">
    <property type="term" value="F:transmembrane transporter activity"/>
    <property type="evidence" value="ECO:0007669"/>
    <property type="project" value="InterPro"/>
</dbReference>
<name>A0A6H9XAR1_9CORY</name>
<feature type="transmembrane region" description="Helical" evidence="7">
    <location>
        <begin position="138"/>
        <end position="160"/>
    </location>
</feature>
<dbReference type="Pfam" id="PF06738">
    <property type="entry name" value="ThrE"/>
    <property type="match status" value="1"/>
</dbReference>
<evidence type="ECO:0000256" key="4">
    <source>
        <dbReference type="ARBA" id="ARBA00022989"/>
    </source>
</evidence>
<dbReference type="PANTHER" id="PTHR34390">
    <property type="entry name" value="UPF0442 PROTEIN YJJB-RELATED"/>
    <property type="match status" value="1"/>
</dbReference>
<organism evidence="10 11">
    <name type="scientific">Corynebacterium matruchotii</name>
    <dbReference type="NCBI Taxonomy" id="43768"/>
    <lineage>
        <taxon>Bacteria</taxon>
        <taxon>Bacillati</taxon>
        <taxon>Actinomycetota</taxon>
        <taxon>Actinomycetes</taxon>
        <taxon>Mycobacteriales</taxon>
        <taxon>Corynebacteriaceae</taxon>
        <taxon>Corynebacterium</taxon>
    </lineage>
</organism>
<dbReference type="GO" id="GO:0015744">
    <property type="term" value="P:succinate transport"/>
    <property type="evidence" value="ECO:0007669"/>
    <property type="project" value="TreeGrafter"/>
</dbReference>
<gene>
    <name evidence="10" type="ORF">NCTC10254_01426</name>
</gene>
<evidence type="ECO:0000256" key="3">
    <source>
        <dbReference type="ARBA" id="ARBA00022692"/>
    </source>
</evidence>
<keyword evidence="4 7" id="KW-1133">Transmembrane helix</keyword>
<protein>
    <submittedName>
        <fullName evidence="10">Putative amino acid export carrier protein</fullName>
    </submittedName>
</protein>
<dbReference type="RefSeq" id="WP_005524813.1">
    <property type="nucleotide sequence ID" value="NZ_CP050134.2"/>
</dbReference>
<comment type="caution">
    <text evidence="10">The sequence shown here is derived from an EMBL/GenBank/DDBJ whole genome shotgun (WGS) entry which is preliminary data.</text>
</comment>
<keyword evidence="5 7" id="KW-0472">Membrane</keyword>
<accession>A0A6H9XAR1</accession>
<dbReference type="GO" id="GO:0005886">
    <property type="term" value="C:plasma membrane"/>
    <property type="evidence" value="ECO:0007669"/>
    <property type="project" value="UniProtKB-SubCell"/>
</dbReference>
<evidence type="ECO:0000256" key="2">
    <source>
        <dbReference type="ARBA" id="ARBA00022475"/>
    </source>
</evidence>
<evidence type="ECO:0000256" key="1">
    <source>
        <dbReference type="ARBA" id="ARBA00004651"/>
    </source>
</evidence>
<evidence type="ECO:0000256" key="7">
    <source>
        <dbReference type="SAM" id="Phobius"/>
    </source>
</evidence>
<feature type="transmembrane region" description="Helical" evidence="7">
    <location>
        <begin position="422"/>
        <end position="441"/>
    </location>
</feature>
<feature type="transmembrane region" description="Helical" evidence="7">
    <location>
        <begin position="330"/>
        <end position="353"/>
    </location>
</feature>
<dbReference type="PANTHER" id="PTHR34390:SF2">
    <property type="entry name" value="SUCCINATE TRANSPORTER SUBUNIT YJJP-RELATED"/>
    <property type="match status" value="1"/>
</dbReference>
<evidence type="ECO:0000313" key="10">
    <source>
        <dbReference type="EMBL" id="SPW28481.1"/>
    </source>
</evidence>
<dbReference type="GeneID" id="84573708"/>
<feature type="transmembrane region" description="Helical" evidence="7">
    <location>
        <begin position="300"/>
        <end position="323"/>
    </location>
</feature>
<comment type="similarity">
    <text evidence="6">Belongs to the ThrE exporter (TC 2.A.79) family.</text>
</comment>
<dbReference type="Proteomes" id="UP000249886">
    <property type="component" value="Unassembled WGS sequence"/>
</dbReference>
<feature type="domain" description="Threonine/Serine exporter ThrE" evidence="9">
    <location>
        <begin position="314"/>
        <end position="438"/>
    </location>
</feature>
<feature type="transmembrane region" description="Helical" evidence="7">
    <location>
        <begin position="359"/>
        <end position="377"/>
    </location>
</feature>
<dbReference type="Pfam" id="PF12821">
    <property type="entry name" value="ThrE_2"/>
    <property type="match status" value="1"/>
</dbReference>
<feature type="transmembrane region" description="Helical" evidence="7">
    <location>
        <begin position="204"/>
        <end position="226"/>
    </location>
</feature>